<proteinExistence type="predicted"/>
<gene>
    <name evidence="1" type="ORF">LCGC14_1882590</name>
</gene>
<dbReference type="EMBL" id="LAZR01019408">
    <property type="protein sequence ID" value="KKL92646.1"/>
    <property type="molecule type" value="Genomic_DNA"/>
</dbReference>
<organism evidence="1">
    <name type="scientific">marine sediment metagenome</name>
    <dbReference type="NCBI Taxonomy" id="412755"/>
    <lineage>
        <taxon>unclassified sequences</taxon>
        <taxon>metagenomes</taxon>
        <taxon>ecological metagenomes</taxon>
    </lineage>
</organism>
<accession>A0A0F9GQ46</accession>
<dbReference type="AlphaFoldDB" id="A0A0F9GQ46"/>
<evidence type="ECO:0000313" key="1">
    <source>
        <dbReference type="EMBL" id="KKL92646.1"/>
    </source>
</evidence>
<sequence length="49" mass="6050">MKRPYLLYKRGNVWYYRFTGEKIFLTTGQKTRSKAEYFIIELLKSLEIR</sequence>
<protein>
    <submittedName>
        <fullName evidence="1">Uncharacterized protein</fullName>
    </submittedName>
</protein>
<comment type="caution">
    <text evidence="1">The sequence shown here is derived from an EMBL/GenBank/DDBJ whole genome shotgun (WGS) entry which is preliminary data.</text>
</comment>
<name>A0A0F9GQ46_9ZZZZ</name>
<reference evidence="1" key="1">
    <citation type="journal article" date="2015" name="Nature">
        <title>Complex archaea that bridge the gap between prokaryotes and eukaryotes.</title>
        <authorList>
            <person name="Spang A."/>
            <person name="Saw J.H."/>
            <person name="Jorgensen S.L."/>
            <person name="Zaremba-Niedzwiedzka K."/>
            <person name="Martijn J."/>
            <person name="Lind A.E."/>
            <person name="van Eijk R."/>
            <person name="Schleper C."/>
            <person name="Guy L."/>
            <person name="Ettema T.J."/>
        </authorList>
    </citation>
    <scope>NUCLEOTIDE SEQUENCE</scope>
</reference>